<sequence length="400" mass="44905">MPSAIVTGATGILGRGIVNELGSKPDEWSNVYALSRSKKDSYPSNVHHNHLDLTSSAEQMAKDLKDIEAEYVFFAAYVDVGSADENNRVNGDMFSNFLKTFEINGTVSKIKRIILVCGLKQYGVHLGNPKQPMEENDPWLPEPPSNFYYRQQRTLHDFSKKHNTEWVVTYSNEVVGFAKGNYMNLASCLGLYAAVHTVLGNGKELPFPGSQAVYTKFDVFTYTKLHAQFCRWAALEPRAGNAAFNVVNGDVESWQNLWPKLAARYNLTVPADQFSRPAPDASDYPMGDVAPLSYFAKELGVEGHTPPSRLQQRIDLERWSKKPEVRDAWATLARRHGLDEDAIEKATWGFAAFVLGRDYDLVANMSKARKLGWTGYADSWESFEEVFGELEDAKVLPRSK</sequence>
<gene>
    <name evidence="2" type="ORF">K452DRAFT_271836</name>
</gene>
<dbReference type="GeneID" id="54296553"/>
<dbReference type="InterPro" id="IPR055222">
    <property type="entry name" value="PRISE-like_Rossmann-fold"/>
</dbReference>
<organism evidence="2 3">
    <name type="scientific">Aplosporella prunicola CBS 121167</name>
    <dbReference type="NCBI Taxonomy" id="1176127"/>
    <lineage>
        <taxon>Eukaryota</taxon>
        <taxon>Fungi</taxon>
        <taxon>Dikarya</taxon>
        <taxon>Ascomycota</taxon>
        <taxon>Pezizomycotina</taxon>
        <taxon>Dothideomycetes</taxon>
        <taxon>Dothideomycetes incertae sedis</taxon>
        <taxon>Botryosphaeriales</taxon>
        <taxon>Aplosporellaceae</taxon>
        <taxon>Aplosporella</taxon>
    </lineage>
</organism>
<reference evidence="2" key="1">
    <citation type="journal article" date="2020" name="Stud. Mycol.">
        <title>101 Dothideomycetes genomes: a test case for predicting lifestyles and emergence of pathogens.</title>
        <authorList>
            <person name="Haridas S."/>
            <person name="Albert R."/>
            <person name="Binder M."/>
            <person name="Bloem J."/>
            <person name="Labutti K."/>
            <person name="Salamov A."/>
            <person name="Andreopoulos B."/>
            <person name="Baker S."/>
            <person name="Barry K."/>
            <person name="Bills G."/>
            <person name="Bluhm B."/>
            <person name="Cannon C."/>
            <person name="Castanera R."/>
            <person name="Culley D."/>
            <person name="Daum C."/>
            <person name="Ezra D."/>
            <person name="Gonzalez J."/>
            <person name="Henrissat B."/>
            <person name="Kuo A."/>
            <person name="Liang C."/>
            <person name="Lipzen A."/>
            <person name="Lutzoni F."/>
            <person name="Magnuson J."/>
            <person name="Mondo S."/>
            <person name="Nolan M."/>
            <person name="Ohm R."/>
            <person name="Pangilinan J."/>
            <person name="Park H.-J."/>
            <person name="Ramirez L."/>
            <person name="Alfaro M."/>
            <person name="Sun H."/>
            <person name="Tritt A."/>
            <person name="Yoshinaga Y."/>
            <person name="Zwiers L.-H."/>
            <person name="Turgeon B."/>
            <person name="Goodwin S."/>
            <person name="Spatafora J."/>
            <person name="Crous P."/>
            <person name="Grigoriev I."/>
        </authorList>
    </citation>
    <scope>NUCLEOTIDE SEQUENCE</scope>
    <source>
        <strain evidence="2">CBS 121167</strain>
    </source>
</reference>
<dbReference type="EMBL" id="ML995487">
    <property type="protein sequence ID" value="KAF2141185.1"/>
    <property type="molecule type" value="Genomic_DNA"/>
</dbReference>
<evidence type="ECO:0000259" key="1">
    <source>
        <dbReference type="Pfam" id="PF22917"/>
    </source>
</evidence>
<dbReference type="PANTHER" id="PTHR32487:SF0">
    <property type="entry name" value="3-OXO-DELTA(4,5)-STEROID 5-BETA-REDUCTASE"/>
    <property type="match status" value="1"/>
</dbReference>
<dbReference type="OrthoDB" id="1731983at2759"/>
<accession>A0A6A6BD18</accession>
<dbReference type="SUPFAM" id="SSF51735">
    <property type="entry name" value="NAD(P)-binding Rossmann-fold domains"/>
    <property type="match status" value="1"/>
</dbReference>
<name>A0A6A6BD18_9PEZI</name>
<dbReference type="RefSeq" id="XP_033396898.1">
    <property type="nucleotide sequence ID" value="XM_033539057.1"/>
</dbReference>
<dbReference type="Gene3D" id="3.40.50.720">
    <property type="entry name" value="NAD(P)-binding Rossmann-like Domain"/>
    <property type="match status" value="1"/>
</dbReference>
<dbReference type="PANTHER" id="PTHR32487">
    <property type="entry name" value="3-OXO-DELTA(4,5)-STEROID 5-BETA-REDUCTASE"/>
    <property type="match status" value="1"/>
</dbReference>
<dbReference type="Proteomes" id="UP000799438">
    <property type="component" value="Unassembled WGS sequence"/>
</dbReference>
<dbReference type="InterPro" id="IPR036291">
    <property type="entry name" value="NAD(P)-bd_dom_sf"/>
</dbReference>
<proteinExistence type="predicted"/>
<keyword evidence="3" id="KW-1185">Reference proteome</keyword>
<evidence type="ECO:0000313" key="2">
    <source>
        <dbReference type="EMBL" id="KAF2141185.1"/>
    </source>
</evidence>
<dbReference type="Pfam" id="PF22917">
    <property type="entry name" value="PRISE"/>
    <property type="match status" value="1"/>
</dbReference>
<dbReference type="AlphaFoldDB" id="A0A6A6BD18"/>
<dbReference type="CDD" id="cd08948">
    <property type="entry name" value="5beta-POR_like_SDR_a"/>
    <property type="match status" value="1"/>
</dbReference>
<evidence type="ECO:0000313" key="3">
    <source>
        <dbReference type="Proteomes" id="UP000799438"/>
    </source>
</evidence>
<feature type="domain" description="PRISE-like Rossmann-fold" evidence="1">
    <location>
        <begin position="5"/>
        <end position="268"/>
    </location>
</feature>
<protein>
    <recommendedName>
        <fullName evidence="1">PRISE-like Rossmann-fold domain-containing protein</fullName>
    </recommendedName>
</protein>